<gene>
    <name evidence="1" type="ORF">PHAECO_LOCUS11362</name>
</gene>
<accession>A0A9N9X7E5</accession>
<dbReference type="Gene3D" id="1.20.5.170">
    <property type="match status" value="1"/>
</dbReference>
<protein>
    <submittedName>
        <fullName evidence="1">Uncharacterized protein</fullName>
    </submittedName>
</protein>
<organism evidence="1 2">
    <name type="scientific">Phaedon cochleariae</name>
    <name type="common">Mustard beetle</name>
    <dbReference type="NCBI Taxonomy" id="80249"/>
    <lineage>
        <taxon>Eukaryota</taxon>
        <taxon>Metazoa</taxon>
        <taxon>Ecdysozoa</taxon>
        <taxon>Arthropoda</taxon>
        <taxon>Hexapoda</taxon>
        <taxon>Insecta</taxon>
        <taxon>Pterygota</taxon>
        <taxon>Neoptera</taxon>
        <taxon>Endopterygota</taxon>
        <taxon>Coleoptera</taxon>
        <taxon>Polyphaga</taxon>
        <taxon>Cucujiformia</taxon>
        <taxon>Chrysomeloidea</taxon>
        <taxon>Chrysomelidae</taxon>
        <taxon>Chrysomelinae</taxon>
        <taxon>Chrysomelini</taxon>
        <taxon>Phaedon</taxon>
    </lineage>
</organism>
<evidence type="ECO:0000313" key="1">
    <source>
        <dbReference type="EMBL" id="CAG9823918.1"/>
    </source>
</evidence>
<proteinExistence type="predicted"/>
<sequence>MSKATRSNSISGMANILDESILETVINKLAPKLTATIEAQLENLGKQFEQMDSKINNIVNKLDDLDKLAHFNQRAVTKLSENVDFLEQRSKMNTLRVVGMKEENNENLQARVLLSFNDGLEIKCTLDDINNVFRIRKVTENIHKSRPVIVDFVSYLKRNEIYKGRSALKGTEIYLNEDLTEQRYQLMTLSRKKYGTQNVWSRNRRIYFKVGNSVKIINKELDI</sequence>
<dbReference type="Proteomes" id="UP001153737">
    <property type="component" value="Chromosome 7"/>
</dbReference>
<dbReference type="AlphaFoldDB" id="A0A9N9X7E5"/>
<dbReference type="EMBL" id="OU896713">
    <property type="protein sequence ID" value="CAG9823918.1"/>
    <property type="molecule type" value="Genomic_DNA"/>
</dbReference>
<keyword evidence="2" id="KW-1185">Reference proteome</keyword>
<dbReference type="OrthoDB" id="6779620at2759"/>
<reference evidence="1" key="1">
    <citation type="submission" date="2022-01" db="EMBL/GenBank/DDBJ databases">
        <authorList>
            <person name="King R."/>
        </authorList>
    </citation>
    <scope>NUCLEOTIDE SEQUENCE</scope>
</reference>
<name>A0A9N9X7E5_PHACE</name>
<evidence type="ECO:0000313" key="2">
    <source>
        <dbReference type="Proteomes" id="UP001153737"/>
    </source>
</evidence>
<reference evidence="1" key="2">
    <citation type="submission" date="2022-10" db="EMBL/GenBank/DDBJ databases">
        <authorList>
            <consortium name="ENA_rothamsted_submissions"/>
            <consortium name="culmorum"/>
            <person name="King R."/>
        </authorList>
    </citation>
    <scope>NUCLEOTIDE SEQUENCE</scope>
</reference>